<dbReference type="InterPro" id="IPR007899">
    <property type="entry name" value="CHAD_dom"/>
</dbReference>
<dbReference type="AlphaFoldDB" id="A0A1I1GBX8"/>
<dbReference type="PANTHER" id="PTHR39339">
    <property type="entry name" value="SLR1444 PROTEIN"/>
    <property type="match status" value="1"/>
</dbReference>
<dbReference type="Gene3D" id="1.40.20.10">
    <property type="entry name" value="CHAD domain"/>
    <property type="match status" value="1"/>
</dbReference>
<keyword evidence="3" id="KW-1185">Reference proteome</keyword>
<proteinExistence type="predicted"/>
<accession>A0A1I1GBX8</accession>
<name>A0A1I1GBX8_9GAMM</name>
<gene>
    <name evidence="2" type="ORF">SAMN05660443_1407</name>
</gene>
<dbReference type="STRING" id="1122252.SAMN05660443_1407"/>
<evidence type="ECO:0000313" key="3">
    <source>
        <dbReference type="Proteomes" id="UP000199058"/>
    </source>
</evidence>
<feature type="domain" description="CHAD" evidence="1">
    <location>
        <begin position="222"/>
        <end position="509"/>
    </location>
</feature>
<sequence>MKGMQESSWLLKQQPDLDKLETRLLPWCESLSEEASTSRSIWLVDTFDWNLWRKKTALVYSLEAEDQKGLLTPLSLEGRPLKFPAAWLEACPAHWWQLPQRELRTFLEKRLEFSSLQPLIEISEQISHWACRDDEGKILVRLQIRNQEIFRLDAEETPHYHQFFLTCQPLRGYEQEAKRVKQSLASWLKHQALPLEPRKLYQLCGFDPASELLPKPLPLSAKSPTETLLRDAGRLLFAQMRRYEEGILQDRDTEFLHQYRVHLRRLRSIFSLLKGALPRQEGRQLNSYLKQLNQITGPLRDLDVFLLQRQKFLNLLPEAFRPALADLFVRVEQERLSAHQQLATQFLSSDYREACQWLGAFFTQPAQQKTPLGCTPGGQVANQKIWERYNKICKLARQVNTQTPDEDLHELRIECKKLRYLMDFFAGFYPSKPHQRKVKKLKRLQSLLGDFNDSSVQQGFLLERLEKDTTSDLDAALHGLITLLYQRQLDIKQKVVLELQEFTGKHMRAAFKAGYPKR</sequence>
<dbReference type="PANTHER" id="PTHR39339:SF1">
    <property type="entry name" value="CHAD DOMAIN-CONTAINING PROTEIN"/>
    <property type="match status" value="1"/>
</dbReference>
<reference evidence="2 3" key="1">
    <citation type="submission" date="2016-10" db="EMBL/GenBank/DDBJ databases">
        <authorList>
            <person name="de Groot N.N."/>
        </authorList>
    </citation>
    <scope>NUCLEOTIDE SEQUENCE [LARGE SCALE GENOMIC DNA]</scope>
    <source>
        <strain evidence="2 3">DSM 18438</strain>
    </source>
</reference>
<dbReference type="RefSeq" id="WP_177203497.1">
    <property type="nucleotide sequence ID" value="NZ_FOLH01000002.1"/>
</dbReference>
<evidence type="ECO:0000259" key="1">
    <source>
        <dbReference type="PROSITE" id="PS51708"/>
    </source>
</evidence>
<protein>
    <submittedName>
        <fullName evidence="2">CHAD domain-containing protein</fullName>
    </submittedName>
</protein>
<organism evidence="2 3">
    <name type="scientific">Marinospirillum celere</name>
    <dbReference type="NCBI Taxonomy" id="1122252"/>
    <lineage>
        <taxon>Bacteria</taxon>
        <taxon>Pseudomonadati</taxon>
        <taxon>Pseudomonadota</taxon>
        <taxon>Gammaproteobacteria</taxon>
        <taxon>Oceanospirillales</taxon>
        <taxon>Oceanospirillaceae</taxon>
        <taxon>Marinospirillum</taxon>
    </lineage>
</organism>
<dbReference type="InterPro" id="IPR038186">
    <property type="entry name" value="CHAD_dom_sf"/>
</dbReference>
<dbReference type="PROSITE" id="PS51708">
    <property type="entry name" value="CHAD"/>
    <property type="match status" value="1"/>
</dbReference>
<dbReference type="SMART" id="SM00880">
    <property type="entry name" value="CHAD"/>
    <property type="match status" value="1"/>
</dbReference>
<dbReference type="Proteomes" id="UP000199058">
    <property type="component" value="Unassembled WGS sequence"/>
</dbReference>
<dbReference type="EMBL" id="FOLH01000002">
    <property type="protein sequence ID" value="SFC06680.1"/>
    <property type="molecule type" value="Genomic_DNA"/>
</dbReference>
<dbReference type="Pfam" id="PF05235">
    <property type="entry name" value="CHAD"/>
    <property type="match status" value="1"/>
</dbReference>
<evidence type="ECO:0000313" key="2">
    <source>
        <dbReference type="EMBL" id="SFC06680.1"/>
    </source>
</evidence>